<dbReference type="InterPro" id="IPR000246">
    <property type="entry name" value="Peptidase_T2"/>
</dbReference>
<organism evidence="7 8">
    <name type="scientific">Candidatus Limivivens intestinipullorum</name>
    <dbReference type="NCBI Taxonomy" id="2840858"/>
    <lineage>
        <taxon>Bacteria</taxon>
        <taxon>Bacillati</taxon>
        <taxon>Bacillota</taxon>
        <taxon>Clostridia</taxon>
        <taxon>Lachnospirales</taxon>
        <taxon>Lachnospiraceae</taxon>
        <taxon>Lachnospiraceae incertae sedis</taxon>
        <taxon>Candidatus Limivivens</taxon>
    </lineage>
</organism>
<dbReference type="InterPro" id="IPR029055">
    <property type="entry name" value="Ntn_hydrolases_N"/>
</dbReference>
<proteinExistence type="predicted"/>
<dbReference type="GO" id="GO:0004342">
    <property type="term" value="F:glucosamine-6-phosphate deaminase activity"/>
    <property type="evidence" value="ECO:0007669"/>
    <property type="project" value="InterPro"/>
</dbReference>
<evidence type="ECO:0000256" key="2">
    <source>
        <dbReference type="PIRSR" id="PIRSR600246-1"/>
    </source>
</evidence>
<evidence type="ECO:0000256" key="5">
    <source>
        <dbReference type="SAM" id="Coils"/>
    </source>
</evidence>
<dbReference type="InterPro" id="IPR037171">
    <property type="entry name" value="NagB/RpiA_transferase-like"/>
</dbReference>
<dbReference type="GO" id="GO:0016811">
    <property type="term" value="F:hydrolase activity, acting on carbon-nitrogen (but not peptide) bonds, in linear amides"/>
    <property type="evidence" value="ECO:0007669"/>
    <property type="project" value="UniProtKB-ARBA"/>
</dbReference>
<dbReference type="EMBL" id="DVIQ01000099">
    <property type="protein sequence ID" value="HIS32772.1"/>
    <property type="molecule type" value="Genomic_DNA"/>
</dbReference>
<evidence type="ECO:0000259" key="6">
    <source>
        <dbReference type="Pfam" id="PF01182"/>
    </source>
</evidence>
<dbReference type="SUPFAM" id="SSF100950">
    <property type="entry name" value="NagB/RpiA/CoA transferase-like"/>
    <property type="match status" value="1"/>
</dbReference>
<dbReference type="GO" id="GO:0006044">
    <property type="term" value="P:N-acetylglucosamine metabolic process"/>
    <property type="evidence" value="ECO:0007669"/>
    <property type="project" value="InterPro"/>
</dbReference>
<feature type="domain" description="Glucosamine/galactosamine-6-phosphate isomerase" evidence="6">
    <location>
        <begin position="9"/>
        <end position="225"/>
    </location>
</feature>
<dbReference type="GO" id="GO:0005737">
    <property type="term" value="C:cytoplasm"/>
    <property type="evidence" value="ECO:0007669"/>
    <property type="project" value="TreeGrafter"/>
</dbReference>
<dbReference type="CDD" id="cd01399">
    <property type="entry name" value="GlcN6P_deaminase"/>
    <property type="match status" value="1"/>
</dbReference>
<evidence type="ECO:0000256" key="1">
    <source>
        <dbReference type="ARBA" id="ARBA00023277"/>
    </source>
</evidence>
<dbReference type="InterPro" id="IPR006148">
    <property type="entry name" value="Glc/Gal-6P_isomerase"/>
</dbReference>
<feature type="active site" description="Nucleophile" evidence="2">
    <location>
        <position position="391"/>
    </location>
</feature>
<comment type="caution">
    <text evidence="7">The sequence shown here is derived from an EMBL/GenBank/DDBJ whole genome shotgun (WGS) entry which is preliminary data.</text>
</comment>
<feature type="site" description="Cleavage; by autolysis" evidence="4">
    <location>
        <begin position="390"/>
        <end position="391"/>
    </location>
</feature>
<keyword evidence="1" id="KW-0119">Carbohydrate metabolism</keyword>
<feature type="coiled-coil region" evidence="5">
    <location>
        <begin position="358"/>
        <end position="389"/>
    </location>
</feature>
<dbReference type="AlphaFoldDB" id="A0A9D1EUZ5"/>
<evidence type="ECO:0000256" key="4">
    <source>
        <dbReference type="PIRSR" id="PIRSR600246-3"/>
    </source>
</evidence>
<gene>
    <name evidence="7" type="ORF">IAB44_14690</name>
</gene>
<dbReference type="InterPro" id="IPR004547">
    <property type="entry name" value="Glucosamine6P_isomerase"/>
</dbReference>
<dbReference type="PANTHER" id="PTHR10188:SF6">
    <property type="entry name" value="N(4)-(BETA-N-ACETYLGLUCOSAMINYL)-L-ASPARAGINASE"/>
    <property type="match status" value="1"/>
</dbReference>
<feature type="binding site" evidence="3">
    <location>
        <begin position="419"/>
        <end position="422"/>
    </location>
    <ligand>
        <name>substrate</name>
    </ligand>
</feature>
<evidence type="ECO:0000313" key="7">
    <source>
        <dbReference type="EMBL" id="HIS32772.1"/>
    </source>
</evidence>
<evidence type="ECO:0000256" key="3">
    <source>
        <dbReference type="PIRSR" id="PIRSR600246-2"/>
    </source>
</evidence>
<dbReference type="Pfam" id="PF01182">
    <property type="entry name" value="Glucosamine_iso"/>
    <property type="match status" value="1"/>
</dbReference>
<keyword evidence="5" id="KW-0175">Coiled coil</keyword>
<dbReference type="Gene3D" id="3.60.20.30">
    <property type="entry name" value="(Glycosyl)asparaginase"/>
    <property type="match status" value="1"/>
</dbReference>
<reference evidence="7" key="2">
    <citation type="journal article" date="2021" name="PeerJ">
        <title>Extensive microbial diversity within the chicken gut microbiome revealed by metagenomics and culture.</title>
        <authorList>
            <person name="Gilroy R."/>
            <person name="Ravi A."/>
            <person name="Getino M."/>
            <person name="Pursley I."/>
            <person name="Horton D.L."/>
            <person name="Alikhan N.F."/>
            <person name="Baker D."/>
            <person name="Gharbi K."/>
            <person name="Hall N."/>
            <person name="Watson M."/>
            <person name="Adriaenssens E.M."/>
            <person name="Foster-Nyarko E."/>
            <person name="Jarju S."/>
            <person name="Secka A."/>
            <person name="Antonio M."/>
            <person name="Oren A."/>
            <person name="Chaudhuri R.R."/>
            <person name="La Ragione R."/>
            <person name="Hildebrand F."/>
            <person name="Pallen M.J."/>
        </authorList>
    </citation>
    <scope>NUCLEOTIDE SEQUENCE</scope>
    <source>
        <strain evidence="7">CHK190-19873</strain>
    </source>
</reference>
<dbReference type="CDD" id="cd04513">
    <property type="entry name" value="Glycosylasparaginase"/>
    <property type="match status" value="1"/>
</dbReference>
<dbReference type="Gene3D" id="3.40.50.1360">
    <property type="match status" value="1"/>
</dbReference>
<dbReference type="GO" id="GO:0005975">
    <property type="term" value="P:carbohydrate metabolic process"/>
    <property type="evidence" value="ECO:0007669"/>
    <property type="project" value="InterPro"/>
</dbReference>
<reference evidence="7" key="1">
    <citation type="submission" date="2020-10" db="EMBL/GenBank/DDBJ databases">
        <authorList>
            <person name="Gilroy R."/>
        </authorList>
    </citation>
    <scope>NUCLEOTIDE SEQUENCE</scope>
    <source>
        <strain evidence="7">CHK190-19873</strain>
    </source>
</reference>
<name>A0A9D1EUZ5_9FIRM</name>
<feature type="binding site" evidence="3">
    <location>
        <begin position="442"/>
        <end position="445"/>
    </location>
    <ligand>
        <name>substrate</name>
    </ligand>
</feature>
<sequence length="538" mass="58899">MRIIETENYQEMSEVLLRLFTEQIRKKPDSVLSFTTGKTPEMFLELLADAINEGLDVSQCVFLNLDEYVGRRDMPYSVYSFMHSHLYDRIAAGPCYADMMDAQAENAEAELARYAGVLERYPRDIQLLGLGTNGHIGANEPGTPFDSSLFVADSFASTIEATQKLFHLKREETPVQMYTMGFQEIMAAKQVILAASGSGKAEAVRALAEGEITEQVPASLLRTHENFTLVIDKEAGALLRQDGWNFLSTWEMSETGIRRGIQRYKESGELECAVTEAVKAVEDEESFHSVGYGGLPNREGRVELDAAYMDGNTLGAGGVMAVHEIKNPIEAAMLLSHKKRDCFLAGEGAEKFARSQGLAFADMLSEEARRQYEEVKEKTKEEMEAYQGHDTVCVIGRDEQGSMACGVSTSGLFLKHPGRVGDSPIIGSGFYADSQTGAAAATGVGEDIMKGCLSFAIVERMAAGQPVQQACEDVLRAHAEKLERLGGECGSMSVIAMDRKGNIGAATNLDRFPFVAGRYTGEHKLMTVKNCMKNVIQA</sequence>
<evidence type="ECO:0000313" key="8">
    <source>
        <dbReference type="Proteomes" id="UP000823935"/>
    </source>
</evidence>
<dbReference type="SUPFAM" id="SSF56235">
    <property type="entry name" value="N-terminal nucleophile aminohydrolases (Ntn hydrolases)"/>
    <property type="match status" value="1"/>
</dbReference>
<protein>
    <submittedName>
        <fullName evidence="7">Isoaspartyl peptidase/L-asparaginase</fullName>
    </submittedName>
</protein>
<dbReference type="Proteomes" id="UP000823935">
    <property type="component" value="Unassembled WGS sequence"/>
</dbReference>
<accession>A0A9D1EUZ5</accession>
<dbReference type="Pfam" id="PF01112">
    <property type="entry name" value="Asparaginase_2"/>
    <property type="match status" value="1"/>
</dbReference>
<dbReference type="PANTHER" id="PTHR10188">
    <property type="entry name" value="L-ASPARAGINASE"/>
    <property type="match status" value="1"/>
</dbReference>